<feature type="compositionally biased region" description="Low complexity" evidence="1">
    <location>
        <begin position="113"/>
        <end position="129"/>
    </location>
</feature>
<evidence type="ECO:0000256" key="1">
    <source>
        <dbReference type="SAM" id="MobiDB-lite"/>
    </source>
</evidence>
<protein>
    <submittedName>
        <fullName evidence="2">McsS</fullName>
    </submittedName>
</protein>
<dbReference type="EMBL" id="KY416992">
    <property type="protein sequence ID" value="ARJ57708.1"/>
    <property type="molecule type" value="Genomic_DNA"/>
</dbReference>
<feature type="region of interest" description="Disordered" evidence="1">
    <location>
        <begin position="110"/>
        <end position="129"/>
    </location>
</feature>
<sequence length="129" mass="12777">MLKFIRGIFMSNIRELSFDEIALVSGGNANSNYEGGGSRSRNTGARNSLGRNAPTHIYSDPSTVKCANAVFSGMVGGAIKGGPVGMTRGTIGGAVIGQCLSGGGNGNGGGNRAGSSNCSGSNVGGTCSR</sequence>
<dbReference type="AlphaFoldDB" id="A0A1W6C007"/>
<feature type="region of interest" description="Disordered" evidence="1">
    <location>
        <begin position="32"/>
        <end position="56"/>
    </location>
</feature>
<feature type="compositionally biased region" description="Polar residues" evidence="1">
    <location>
        <begin position="32"/>
        <end position="50"/>
    </location>
</feature>
<evidence type="ECO:0000313" key="2">
    <source>
        <dbReference type="EMBL" id="ARJ57708.1"/>
    </source>
</evidence>
<proteinExistence type="predicted"/>
<reference evidence="2" key="1">
    <citation type="journal article" date="2017" name="Front. Microbiol.">
        <title>Turn Up the Heat-Food and Clinical Escherichia coli Isolates Feature Two Transferrable Loci of Heat Resistance.</title>
        <authorList>
            <person name="Boll E.J."/>
            <person name="Marti R."/>
            <person name="Hasman H."/>
            <person name="Overballe-Petersen S."/>
            <person name="Stegger M."/>
            <person name="Ng K."/>
            <person name="Knochel S."/>
            <person name="Krogfelt K.A."/>
            <person name="Hummerjohann J."/>
            <person name="Struve C."/>
        </authorList>
    </citation>
    <scope>NUCLEOTIDE SEQUENCE</scope>
    <source>
        <strain evidence="2">FAM21805</strain>
        <plasmid evidence="2">unnamed</plasmid>
    </source>
</reference>
<name>A0A1W6C007_ECOLX</name>
<geneLocation type="plasmid" evidence="2">
    <name>unnamed</name>
</geneLocation>
<organism evidence="2">
    <name type="scientific">Escherichia coli</name>
    <dbReference type="NCBI Taxonomy" id="562"/>
    <lineage>
        <taxon>Bacteria</taxon>
        <taxon>Pseudomonadati</taxon>
        <taxon>Pseudomonadota</taxon>
        <taxon>Gammaproteobacteria</taxon>
        <taxon>Enterobacterales</taxon>
        <taxon>Enterobacteriaceae</taxon>
        <taxon>Escherichia</taxon>
    </lineage>
</organism>
<accession>A0A1W6C007</accession>
<keyword evidence="2" id="KW-0614">Plasmid</keyword>